<comment type="caution">
    <text evidence="1">The sequence shown here is derived from an EMBL/GenBank/DDBJ whole genome shotgun (WGS) entry which is preliminary data.</text>
</comment>
<organism evidence="1 2">
    <name type="scientific">Belliella alkalica</name>
    <dbReference type="NCBI Taxonomy" id="1730871"/>
    <lineage>
        <taxon>Bacteria</taxon>
        <taxon>Pseudomonadati</taxon>
        <taxon>Bacteroidota</taxon>
        <taxon>Cytophagia</taxon>
        <taxon>Cytophagales</taxon>
        <taxon>Cyclobacteriaceae</taxon>
        <taxon>Belliella</taxon>
    </lineage>
</organism>
<name>A0ABS9VFL2_9BACT</name>
<feature type="non-terminal residue" evidence="1">
    <location>
        <position position="122"/>
    </location>
</feature>
<proteinExistence type="predicted"/>
<evidence type="ECO:0000313" key="2">
    <source>
        <dbReference type="Proteomes" id="UP001165430"/>
    </source>
</evidence>
<dbReference type="Gene3D" id="3.40.50.1860">
    <property type="match status" value="1"/>
</dbReference>
<protein>
    <submittedName>
        <fullName evidence="1">Uncharacterized protein</fullName>
    </submittedName>
</protein>
<keyword evidence="2" id="KW-1185">Reference proteome</keyword>
<reference evidence="1" key="1">
    <citation type="submission" date="2022-03" db="EMBL/GenBank/DDBJ databases">
        <title>De novo assembled genomes of Belliella spp. (Cyclobacteriaceae) strains.</title>
        <authorList>
            <person name="Szabo A."/>
            <person name="Korponai K."/>
            <person name="Felfoldi T."/>
        </authorList>
    </citation>
    <scope>NUCLEOTIDE SEQUENCE</scope>
    <source>
        <strain evidence="1">DSM 111903</strain>
    </source>
</reference>
<gene>
    <name evidence="1" type="ORF">MM213_17155</name>
</gene>
<dbReference type="Proteomes" id="UP001165430">
    <property type="component" value="Unassembled WGS sequence"/>
</dbReference>
<dbReference type="SUPFAM" id="SSF53681">
    <property type="entry name" value="Aspartate/glutamate racemase"/>
    <property type="match status" value="1"/>
</dbReference>
<dbReference type="EMBL" id="JAKZGO010000019">
    <property type="protein sequence ID" value="MCH7415231.1"/>
    <property type="molecule type" value="Genomic_DNA"/>
</dbReference>
<dbReference type="InterPro" id="IPR001920">
    <property type="entry name" value="Asp/Glu_race"/>
</dbReference>
<sequence>MGKFNKHKKNLVGLFLAIVLFACQNTNQDSEKNTLLAIEKAIIGQKDSFFYINSEEYQISSDLPIGFFDSGTGGLTILNSVLEFDEFNNAKRSFGSDGIPDFANEKFIYLADQANMPYGNYY</sequence>
<accession>A0ABS9VFL2</accession>
<evidence type="ECO:0000313" key="1">
    <source>
        <dbReference type="EMBL" id="MCH7415231.1"/>
    </source>
</evidence>
<dbReference type="PROSITE" id="PS51257">
    <property type="entry name" value="PROKAR_LIPOPROTEIN"/>
    <property type="match status" value="1"/>
</dbReference>